<dbReference type="PANTHER" id="PTHR45348">
    <property type="entry name" value="HYPOTHETICAL OXIDOREDUCTASE (EUROFUNG)"/>
    <property type="match status" value="1"/>
</dbReference>
<dbReference type="InterPro" id="IPR047122">
    <property type="entry name" value="Trans-enoyl_RdTase-like"/>
</dbReference>
<dbReference type="SUPFAM" id="SSF50129">
    <property type="entry name" value="GroES-like"/>
    <property type="match status" value="1"/>
</dbReference>
<organism evidence="2 3">
    <name type="scientific">Gonapodya prolifera (strain JEL478)</name>
    <name type="common">Monoblepharis prolifera</name>
    <dbReference type="NCBI Taxonomy" id="1344416"/>
    <lineage>
        <taxon>Eukaryota</taxon>
        <taxon>Fungi</taxon>
        <taxon>Fungi incertae sedis</taxon>
        <taxon>Chytridiomycota</taxon>
        <taxon>Chytridiomycota incertae sedis</taxon>
        <taxon>Monoblepharidomycetes</taxon>
        <taxon>Monoblepharidales</taxon>
        <taxon>Gonapodyaceae</taxon>
        <taxon>Gonapodya</taxon>
    </lineage>
</organism>
<feature type="non-terminal residue" evidence="2">
    <location>
        <position position="1"/>
    </location>
</feature>
<sequence length="195" mass="20511">QGPFRIGKVPVPVPKSSELLIRVNSCALNPVDWKQLKLGVLTFSFPLIVGCDVAGVVVGKGPTCTDKFHVGDEVIAYTRNGHNGAFAEFVVCREGVVARKPPHLAPHVAASIPLGLVTAAVALYLPVSHNLPWPDPNSNNDGAYILIWGASSSCGSWAVQLAAMSGMKVIGVAGPSNLEYVKSLGALHVLDRSKP</sequence>
<dbReference type="PANTHER" id="PTHR45348:SF2">
    <property type="entry name" value="ZINC-TYPE ALCOHOL DEHYDROGENASE-LIKE PROTEIN C2E1P3.01"/>
    <property type="match status" value="1"/>
</dbReference>
<evidence type="ECO:0000313" key="2">
    <source>
        <dbReference type="EMBL" id="KXS18525.1"/>
    </source>
</evidence>
<evidence type="ECO:0000313" key="3">
    <source>
        <dbReference type="Proteomes" id="UP000070544"/>
    </source>
</evidence>
<feature type="non-terminal residue" evidence="2">
    <location>
        <position position="195"/>
    </location>
</feature>
<dbReference type="CDD" id="cd08249">
    <property type="entry name" value="enoyl_reductase_like"/>
    <property type="match status" value="1"/>
</dbReference>
<dbReference type="STRING" id="1344416.A0A139APW2"/>
<name>A0A139APW2_GONPJ</name>
<dbReference type="Gene3D" id="3.90.180.10">
    <property type="entry name" value="Medium-chain alcohol dehydrogenases, catalytic domain"/>
    <property type="match status" value="1"/>
</dbReference>
<dbReference type="Pfam" id="PF08240">
    <property type="entry name" value="ADH_N"/>
    <property type="match status" value="1"/>
</dbReference>
<accession>A0A139APW2</accession>
<dbReference type="Gene3D" id="3.40.50.720">
    <property type="entry name" value="NAD(P)-binding Rossmann-like Domain"/>
    <property type="match status" value="1"/>
</dbReference>
<dbReference type="OrthoDB" id="3233595at2759"/>
<protein>
    <submittedName>
        <fullName evidence="2">GroES-like protein</fullName>
    </submittedName>
</protein>
<proteinExistence type="predicted"/>
<dbReference type="SUPFAM" id="SSF51735">
    <property type="entry name" value="NAD(P)-binding Rossmann-fold domains"/>
    <property type="match status" value="1"/>
</dbReference>
<dbReference type="AlphaFoldDB" id="A0A139APW2"/>
<reference evidence="2 3" key="1">
    <citation type="journal article" date="2015" name="Genome Biol. Evol.">
        <title>Phylogenomic analyses indicate that early fungi evolved digesting cell walls of algal ancestors of land plants.</title>
        <authorList>
            <person name="Chang Y."/>
            <person name="Wang S."/>
            <person name="Sekimoto S."/>
            <person name="Aerts A.L."/>
            <person name="Choi C."/>
            <person name="Clum A."/>
            <person name="LaButti K.M."/>
            <person name="Lindquist E.A."/>
            <person name="Yee Ngan C."/>
            <person name="Ohm R.A."/>
            <person name="Salamov A.A."/>
            <person name="Grigoriev I.V."/>
            <person name="Spatafora J.W."/>
            <person name="Berbee M.L."/>
        </authorList>
    </citation>
    <scope>NUCLEOTIDE SEQUENCE [LARGE SCALE GENOMIC DNA]</scope>
    <source>
        <strain evidence="2 3">JEL478</strain>
    </source>
</reference>
<dbReference type="InterPro" id="IPR011032">
    <property type="entry name" value="GroES-like_sf"/>
</dbReference>
<dbReference type="OMA" id="SYRTEEM"/>
<dbReference type="Proteomes" id="UP000070544">
    <property type="component" value="Unassembled WGS sequence"/>
</dbReference>
<dbReference type="GO" id="GO:0016651">
    <property type="term" value="F:oxidoreductase activity, acting on NAD(P)H"/>
    <property type="evidence" value="ECO:0007669"/>
    <property type="project" value="InterPro"/>
</dbReference>
<keyword evidence="3" id="KW-1185">Reference proteome</keyword>
<gene>
    <name evidence="2" type="ORF">M427DRAFT_78206</name>
</gene>
<evidence type="ECO:0000259" key="1">
    <source>
        <dbReference type="Pfam" id="PF08240"/>
    </source>
</evidence>
<feature type="domain" description="Alcohol dehydrogenase-like N-terminal" evidence="1">
    <location>
        <begin position="16"/>
        <end position="101"/>
    </location>
</feature>
<dbReference type="InterPro" id="IPR013154">
    <property type="entry name" value="ADH-like_N"/>
</dbReference>
<dbReference type="EMBL" id="KQ965742">
    <property type="protein sequence ID" value="KXS18525.1"/>
    <property type="molecule type" value="Genomic_DNA"/>
</dbReference>
<dbReference type="InterPro" id="IPR036291">
    <property type="entry name" value="NAD(P)-bd_dom_sf"/>
</dbReference>